<keyword evidence="3" id="KW-1185">Reference proteome</keyword>
<dbReference type="KEGG" id="pfy:PFICI_01270"/>
<dbReference type="InParanoid" id="W3XPJ9"/>
<dbReference type="Proteomes" id="UP000030651">
    <property type="component" value="Unassembled WGS sequence"/>
</dbReference>
<evidence type="ECO:0000313" key="2">
    <source>
        <dbReference type="EMBL" id="ETS87442.1"/>
    </source>
</evidence>
<dbReference type="GeneID" id="19266283"/>
<reference evidence="3" key="1">
    <citation type="journal article" date="2015" name="BMC Genomics">
        <title>Genomic and transcriptomic analysis of the endophytic fungus Pestalotiopsis fici reveals its lifestyle and high potential for synthesis of natural products.</title>
        <authorList>
            <person name="Wang X."/>
            <person name="Zhang X."/>
            <person name="Liu L."/>
            <person name="Xiang M."/>
            <person name="Wang W."/>
            <person name="Sun X."/>
            <person name="Che Y."/>
            <person name="Guo L."/>
            <person name="Liu G."/>
            <person name="Guo L."/>
            <person name="Wang C."/>
            <person name="Yin W.B."/>
            <person name="Stadler M."/>
            <person name="Zhang X."/>
            <person name="Liu X."/>
        </authorList>
    </citation>
    <scope>NUCLEOTIDE SEQUENCE [LARGE SCALE GENOMIC DNA]</scope>
    <source>
        <strain evidence="3">W106-1 / CGMCC3.15140</strain>
    </source>
</reference>
<dbReference type="AlphaFoldDB" id="W3XPJ9"/>
<evidence type="ECO:0000256" key="1">
    <source>
        <dbReference type="SAM" id="MobiDB-lite"/>
    </source>
</evidence>
<dbReference type="EMBL" id="KI912109">
    <property type="protein sequence ID" value="ETS87442.1"/>
    <property type="molecule type" value="Genomic_DNA"/>
</dbReference>
<gene>
    <name evidence="2" type="ORF">PFICI_01270</name>
</gene>
<evidence type="ECO:0000313" key="3">
    <source>
        <dbReference type="Proteomes" id="UP000030651"/>
    </source>
</evidence>
<accession>W3XPJ9</accession>
<dbReference type="RefSeq" id="XP_007828042.1">
    <property type="nucleotide sequence ID" value="XM_007829851.1"/>
</dbReference>
<name>W3XPJ9_PESFW</name>
<proteinExistence type="predicted"/>
<protein>
    <submittedName>
        <fullName evidence="2">Uncharacterized protein</fullName>
    </submittedName>
</protein>
<organism evidence="2 3">
    <name type="scientific">Pestalotiopsis fici (strain W106-1 / CGMCC3.15140)</name>
    <dbReference type="NCBI Taxonomy" id="1229662"/>
    <lineage>
        <taxon>Eukaryota</taxon>
        <taxon>Fungi</taxon>
        <taxon>Dikarya</taxon>
        <taxon>Ascomycota</taxon>
        <taxon>Pezizomycotina</taxon>
        <taxon>Sordariomycetes</taxon>
        <taxon>Xylariomycetidae</taxon>
        <taxon>Amphisphaeriales</taxon>
        <taxon>Sporocadaceae</taxon>
        <taxon>Pestalotiopsis</taxon>
    </lineage>
</organism>
<feature type="compositionally biased region" description="Basic and acidic residues" evidence="1">
    <location>
        <begin position="1"/>
        <end position="15"/>
    </location>
</feature>
<dbReference type="HOGENOM" id="CLU_953467_0_0_1"/>
<sequence>MASQRSERGSSRDTGTDTVPGTDIVPGTGTDTVAGTGGDNNPPVETPTYLIPRNQLLKWLSVGTRIRHNDAHELKTLTLNIRDANIETLFRWKLSRHDLSRLRTVLRGQDIESWRTSQLSEWLFLNTHPIFKLVLSQFCGRLLAQQLLLENRLFISFLWTQHPSKGEAILDATGAMRSLNMQLLALRQHTSIPLPWSSEDLQNHLTGGSMETLNDLFASMVRLSGPKQLFVIIDRACTTSGMDKVLRKLYDLLLQLRNMDTPVILKVLVTKSHNDLLESNFWRDGVRRVNLE</sequence>
<feature type="region of interest" description="Disordered" evidence="1">
    <location>
        <begin position="1"/>
        <end position="47"/>
    </location>
</feature>